<sequence>MAGKKKKAPVNNRGFATTSTPSKVAVAAAEAPAPEPVPEPLEPPAPAEPTWEPPQESELQDLVTKYTIKVRRETSKIITKHETEKRTARPACYPLKTERMLFWRREGEEESVGDKILRVARKEYQEATKLKGGEPDLITAWMVNRVLIGLGFEGKQVDDAVRGVMTRLGGAKDIDQVVEECLEWGAMFWEEETGRFGEVRKQKFESEKTTPVSSGVNTPIRREPVVKDMRHLQTATKKLEATPTATPKATPHDTLVAEISNLGLETKDISDRGSDPALSEDEESGEEEESDKELTPENLVPMYLALQTKLFKIHPNCASTIVGGKKIKGGGKKPTKSPPQPPPKSLSDKDRSTAKRLQMKLAELERDPLFDSYIADTAWRDERQKLHDLNLEIKKASGTAPAPKPSPRPPPKSKPAEDEGMMGMLFDGPPTEESGDAGENIVIRDFEEAPASTTTSAFPKKVTKGKAGVGAPAMRKLMEEICKSRDVNSKVRFEAIGGTTFSNRSRLIVTWSQPLDLKPTEPGEEPDVVCMLPEENKTVFEMKKLAAATHDQADGFIATYALHKLFAKKEDKLYLRLPTVWRNVWGELVADEKGRVEKEEVKLLEGLRELLKVDPATAVATTPKTASPPTSDAEGTEEADGEQRKKPKASYEQYLEGEDIKEAWQLRRSSPAFLTMEAQRQNLPMWAFRGQVLRAVEANPVVVLSGETGCGKSTQLPAFLMEHELENGRPCKIYCTQPRRISAVSLARRVAEEMGEGKNKVGGLVGYSIRLENMVTDQTRLVYATTGIVMRMLERSTELNDITHLILDEVHERTIESDFLMVVLKRLLVKRKNLKVVLMSATVDAEKFSDYLGGAPVLKVPGRTFPVQEFFLEDAIEATGFVAEEDSRNSRYRKKDWDDEEVDIEVEGSSNSIGGNLQGYLPSTRANLQKLDEYRIPYDLILELLVKIATAPEYIDYSSAILVFLPGMGEIRRLNDMILGHPMFGNHGRRNNGGWLVYPLHSTIASEEQEAAFLIPPHGMRKIVLATNIAETGITIPDVTAVIDTGKHKEMRFDEKRQLSRLIETFVSRANAKQRRGRAGRVQPGICWHLFTRERHDKFMADQQTPEIMRLSLQDLVLRVKICALGNVEEVLTSALDSPTPKNIRRAVDSLVDVKALTSDEELTPLGRQLAKLPLDVYLGKLVLLGSLFSCLDAALTMAALLSSKSPFVSPGGYGNEAERAKLSFERGGSDLLTIYNAYATWRRVCMNKGTVGITEAEFCRRNYISQRTMSGIEDLKGQLTAAVVDAGFLILSKEEKQQLNRARYQSYRRTNFFIVPEQYNKNQGNDAVVNASIAAAFYPKLLAKDGKGWRNVGSGKTVKVAGGSVNKETDSEWLSYYGIMQTGGGRKTYDAHDTGHVDEVAIAVLCGDVEWKMFPGTCSIDGNRIKFAFPDWRGLMAVRMLRKRISEILRACWKNPEKELSEQQKVWVQIFWEAMDGVTKAREKRT</sequence>
<dbReference type="InterPro" id="IPR001650">
    <property type="entry name" value="Helicase_C-like"/>
</dbReference>
<keyword evidence="7 15" id="KW-0347">Helicase</keyword>
<name>U4LQJ7_PYROM</name>
<dbReference type="SMART" id="SM00487">
    <property type="entry name" value="DEXDc"/>
    <property type="match status" value="1"/>
</dbReference>
<comment type="subcellular location">
    <subcellularLocation>
        <location evidence="1">Plastid</location>
        <location evidence="1">Chloroplast</location>
    </subcellularLocation>
</comment>
<evidence type="ECO:0000256" key="7">
    <source>
        <dbReference type="ARBA" id="ARBA00022806"/>
    </source>
</evidence>
<dbReference type="EMBL" id="HF935622">
    <property type="protein sequence ID" value="CCX31615.1"/>
    <property type="molecule type" value="Genomic_DNA"/>
</dbReference>
<dbReference type="eggNOG" id="KOG0920">
    <property type="taxonomic scope" value="Eukaryota"/>
</dbReference>
<dbReference type="PANTHER" id="PTHR18934">
    <property type="entry name" value="ATP-DEPENDENT RNA HELICASE"/>
    <property type="match status" value="1"/>
</dbReference>
<keyword evidence="5" id="KW-0547">Nucleotide-binding</keyword>
<reference evidence="15 16" key="1">
    <citation type="journal article" date="2013" name="PLoS Genet.">
        <title>The genome and development-dependent transcriptomes of Pyronema confluens: a window into fungal evolution.</title>
        <authorList>
            <person name="Traeger S."/>
            <person name="Altegoer F."/>
            <person name="Freitag M."/>
            <person name="Gabaldon T."/>
            <person name="Kempken F."/>
            <person name="Kumar A."/>
            <person name="Marcet-Houben M."/>
            <person name="Poggeler S."/>
            <person name="Stajich J.E."/>
            <person name="Nowrousian M."/>
        </authorList>
    </citation>
    <scope>NUCLEOTIDE SEQUENCE [LARGE SCALE GENOMIC DNA]</scope>
    <source>
        <strain evidence="16">CBS 100304</strain>
        <tissue evidence="15">Vegetative mycelium</tissue>
    </source>
</reference>
<dbReference type="InterPro" id="IPR027417">
    <property type="entry name" value="P-loop_NTPase"/>
</dbReference>
<feature type="region of interest" description="Disordered" evidence="12">
    <location>
        <begin position="323"/>
        <end position="353"/>
    </location>
</feature>
<feature type="domain" description="Helicase C-terminal" evidence="14">
    <location>
        <begin position="950"/>
        <end position="1124"/>
    </location>
</feature>
<dbReference type="SMART" id="SM00847">
    <property type="entry name" value="HA2"/>
    <property type="match status" value="1"/>
</dbReference>
<dbReference type="Gene3D" id="3.40.50.300">
    <property type="entry name" value="P-loop containing nucleotide triphosphate hydrolases"/>
    <property type="match status" value="2"/>
</dbReference>
<dbReference type="PROSITE" id="PS51194">
    <property type="entry name" value="HELICASE_CTER"/>
    <property type="match status" value="1"/>
</dbReference>
<dbReference type="EC" id="3.6.4.13" evidence="2"/>
<dbReference type="SUPFAM" id="SSF52540">
    <property type="entry name" value="P-loop containing nucleoside triphosphate hydrolases"/>
    <property type="match status" value="1"/>
</dbReference>
<dbReference type="STRING" id="1076935.U4LQJ7"/>
<keyword evidence="4" id="KW-0934">Plastid</keyword>
<feature type="region of interest" description="Disordered" evidence="12">
    <location>
        <begin position="618"/>
        <end position="651"/>
    </location>
</feature>
<keyword evidence="6" id="KW-0378">Hydrolase</keyword>
<accession>U4LQJ7</accession>
<comment type="catalytic activity">
    <reaction evidence="11">
        <text>ATP + H2O = ADP + phosphate + H(+)</text>
        <dbReference type="Rhea" id="RHEA:13065"/>
        <dbReference type="ChEBI" id="CHEBI:15377"/>
        <dbReference type="ChEBI" id="CHEBI:15378"/>
        <dbReference type="ChEBI" id="CHEBI:30616"/>
        <dbReference type="ChEBI" id="CHEBI:43474"/>
        <dbReference type="ChEBI" id="CHEBI:456216"/>
        <dbReference type="EC" id="3.6.4.13"/>
    </reaction>
</comment>
<dbReference type="Pfam" id="PF04408">
    <property type="entry name" value="WHD_HA2"/>
    <property type="match status" value="1"/>
</dbReference>
<evidence type="ECO:0000256" key="5">
    <source>
        <dbReference type="ARBA" id="ARBA00022741"/>
    </source>
</evidence>
<feature type="compositionally biased region" description="Basic and acidic residues" evidence="12">
    <location>
        <begin position="265"/>
        <end position="274"/>
    </location>
</feature>
<evidence type="ECO:0000256" key="1">
    <source>
        <dbReference type="ARBA" id="ARBA00004229"/>
    </source>
</evidence>
<evidence type="ECO:0000256" key="12">
    <source>
        <dbReference type="SAM" id="MobiDB-lite"/>
    </source>
</evidence>
<organism evidence="15 16">
    <name type="scientific">Pyronema omphalodes (strain CBS 100304)</name>
    <name type="common">Pyronema confluens</name>
    <dbReference type="NCBI Taxonomy" id="1076935"/>
    <lineage>
        <taxon>Eukaryota</taxon>
        <taxon>Fungi</taxon>
        <taxon>Dikarya</taxon>
        <taxon>Ascomycota</taxon>
        <taxon>Pezizomycotina</taxon>
        <taxon>Pezizomycetes</taxon>
        <taxon>Pezizales</taxon>
        <taxon>Pyronemataceae</taxon>
        <taxon>Pyronema</taxon>
    </lineage>
</organism>
<dbReference type="Pfam" id="PF00271">
    <property type="entry name" value="Helicase_C"/>
    <property type="match status" value="1"/>
</dbReference>
<dbReference type="PANTHER" id="PTHR18934:SF145">
    <property type="entry name" value="ATP-DEPENDENT RNA HELICASE DHX57-RELATED"/>
    <property type="match status" value="1"/>
</dbReference>
<dbReference type="InterPro" id="IPR048333">
    <property type="entry name" value="HA2_WH"/>
</dbReference>
<gene>
    <name evidence="15" type="ORF">PCON_11082</name>
</gene>
<evidence type="ECO:0000256" key="9">
    <source>
        <dbReference type="ARBA" id="ARBA00022884"/>
    </source>
</evidence>
<dbReference type="InterPro" id="IPR014001">
    <property type="entry name" value="Helicase_ATP-bd"/>
</dbReference>
<dbReference type="PROSITE" id="PS51192">
    <property type="entry name" value="HELICASE_ATP_BIND_1"/>
    <property type="match status" value="1"/>
</dbReference>
<dbReference type="SMART" id="SM00490">
    <property type="entry name" value="HELICc"/>
    <property type="match status" value="1"/>
</dbReference>
<evidence type="ECO:0000256" key="3">
    <source>
        <dbReference type="ARBA" id="ARBA00022528"/>
    </source>
</evidence>
<dbReference type="CDD" id="cd17917">
    <property type="entry name" value="DEXHc_RHA-like"/>
    <property type="match status" value="1"/>
</dbReference>
<protein>
    <recommendedName>
        <fullName evidence="2">RNA helicase</fullName>
        <ecNumber evidence="2">3.6.4.13</ecNumber>
    </recommendedName>
</protein>
<evidence type="ECO:0000256" key="10">
    <source>
        <dbReference type="ARBA" id="ARBA00022946"/>
    </source>
</evidence>
<dbReference type="CDD" id="cd18791">
    <property type="entry name" value="SF2_C_RHA"/>
    <property type="match status" value="1"/>
</dbReference>
<dbReference type="Proteomes" id="UP000018144">
    <property type="component" value="Unassembled WGS sequence"/>
</dbReference>
<evidence type="ECO:0000256" key="4">
    <source>
        <dbReference type="ARBA" id="ARBA00022640"/>
    </source>
</evidence>
<feature type="region of interest" description="Disordered" evidence="12">
    <location>
        <begin position="1"/>
        <end position="59"/>
    </location>
</feature>
<keyword evidence="8" id="KW-0067">ATP-binding</keyword>
<dbReference type="Pfam" id="PF00270">
    <property type="entry name" value="DEAD"/>
    <property type="match status" value="1"/>
</dbReference>
<keyword evidence="10" id="KW-0809">Transit peptide</keyword>
<dbReference type="OrthoDB" id="5600252at2759"/>
<evidence type="ECO:0000313" key="16">
    <source>
        <dbReference type="Proteomes" id="UP000018144"/>
    </source>
</evidence>
<dbReference type="FunFam" id="1.20.120.1080:FF:000002">
    <property type="entry name" value="Putative ATP-dependent RNA helicase DHX36"/>
    <property type="match status" value="1"/>
</dbReference>
<dbReference type="GO" id="GO:0003723">
    <property type="term" value="F:RNA binding"/>
    <property type="evidence" value="ECO:0007669"/>
    <property type="project" value="UniProtKB-KW"/>
</dbReference>
<dbReference type="Gene3D" id="1.20.120.1080">
    <property type="match status" value="1"/>
</dbReference>
<dbReference type="GO" id="GO:0003724">
    <property type="term" value="F:RNA helicase activity"/>
    <property type="evidence" value="ECO:0007669"/>
    <property type="project" value="UniProtKB-EC"/>
</dbReference>
<feature type="compositionally biased region" description="Basic residues" evidence="12">
    <location>
        <begin position="325"/>
        <end position="335"/>
    </location>
</feature>
<dbReference type="OMA" id="TIRSICY"/>
<evidence type="ECO:0000256" key="2">
    <source>
        <dbReference type="ARBA" id="ARBA00012552"/>
    </source>
</evidence>
<dbReference type="InterPro" id="IPR011545">
    <property type="entry name" value="DEAD/DEAH_box_helicase_dom"/>
</dbReference>
<proteinExistence type="predicted"/>
<dbReference type="GO" id="GO:0005524">
    <property type="term" value="F:ATP binding"/>
    <property type="evidence" value="ECO:0007669"/>
    <property type="project" value="UniProtKB-KW"/>
</dbReference>
<evidence type="ECO:0000256" key="11">
    <source>
        <dbReference type="ARBA" id="ARBA00047984"/>
    </source>
</evidence>
<evidence type="ECO:0000256" key="8">
    <source>
        <dbReference type="ARBA" id="ARBA00022840"/>
    </source>
</evidence>
<evidence type="ECO:0000259" key="14">
    <source>
        <dbReference type="PROSITE" id="PS51194"/>
    </source>
</evidence>
<dbReference type="Pfam" id="PF21010">
    <property type="entry name" value="HA2_C"/>
    <property type="match status" value="1"/>
</dbReference>
<keyword evidence="3" id="KW-0150">Chloroplast</keyword>
<dbReference type="FunFam" id="3.40.50.300:FF:000819">
    <property type="entry name" value="ATP dependent RNA helicase, putative"/>
    <property type="match status" value="1"/>
</dbReference>
<dbReference type="GO" id="GO:0016787">
    <property type="term" value="F:hydrolase activity"/>
    <property type="evidence" value="ECO:0007669"/>
    <property type="project" value="UniProtKB-KW"/>
</dbReference>
<feature type="compositionally biased region" description="Low complexity" evidence="12">
    <location>
        <begin position="618"/>
        <end position="633"/>
    </location>
</feature>
<feature type="region of interest" description="Disordered" evidence="12">
    <location>
        <begin position="395"/>
        <end position="423"/>
    </location>
</feature>
<dbReference type="InterPro" id="IPR007502">
    <property type="entry name" value="Helicase-assoc_dom"/>
</dbReference>
<feature type="compositionally biased region" description="Acidic residues" evidence="12">
    <location>
        <begin position="278"/>
        <end position="291"/>
    </location>
</feature>
<evidence type="ECO:0000259" key="13">
    <source>
        <dbReference type="PROSITE" id="PS51192"/>
    </source>
</evidence>
<feature type="region of interest" description="Disordered" evidence="12">
    <location>
        <begin position="261"/>
        <end position="297"/>
    </location>
</feature>
<dbReference type="FunFam" id="3.40.50.300:FF:000500">
    <property type="entry name" value="ATP-dependent RNA helicase DHX29"/>
    <property type="match status" value="1"/>
</dbReference>
<evidence type="ECO:0000313" key="15">
    <source>
        <dbReference type="EMBL" id="CCX31615.1"/>
    </source>
</evidence>
<feature type="domain" description="Helicase ATP-binding" evidence="13">
    <location>
        <begin position="693"/>
        <end position="861"/>
    </location>
</feature>
<keyword evidence="16" id="KW-1185">Reference proteome</keyword>
<feature type="compositionally biased region" description="Pro residues" evidence="12">
    <location>
        <begin position="402"/>
        <end position="413"/>
    </location>
</feature>
<evidence type="ECO:0000256" key="6">
    <source>
        <dbReference type="ARBA" id="ARBA00022801"/>
    </source>
</evidence>
<feature type="compositionally biased region" description="Pro residues" evidence="12">
    <location>
        <begin position="33"/>
        <end position="47"/>
    </location>
</feature>
<keyword evidence="9" id="KW-0694">RNA-binding</keyword>